<organism evidence="1 2">
    <name type="scientific">Tritrichomonas musculus</name>
    <dbReference type="NCBI Taxonomy" id="1915356"/>
    <lineage>
        <taxon>Eukaryota</taxon>
        <taxon>Metamonada</taxon>
        <taxon>Parabasalia</taxon>
        <taxon>Tritrichomonadida</taxon>
        <taxon>Tritrichomonadidae</taxon>
        <taxon>Tritrichomonas</taxon>
    </lineage>
</organism>
<dbReference type="EMBL" id="JAPFFF010000004">
    <property type="protein sequence ID" value="KAK8892060.1"/>
    <property type="molecule type" value="Genomic_DNA"/>
</dbReference>
<proteinExistence type="predicted"/>
<name>A0ABR2KLR4_9EUKA</name>
<evidence type="ECO:0000313" key="2">
    <source>
        <dbReference type="Proteomes" id="UP001470230"/>
    </source>
</evidence>
<accession>A0ABR2KLR4</accession>
<protein>
    <recommendedName>
        <fullName evidence="3">Caspase family p20 domain-containing protein</fullName>
    </recommendedName>
</protein>
<sequence length="271" mass="31486">MSSTYTFTPYKRQKHPHYEHRTIKLDRKDNQFSSKKFHHIRKVSTHKKILKSFGRIGMCLNEKAITCIPKEDLEKVCFVIVNDFDKDLDVGPLNDGYLVSLKHYRQAFKVFYLYNSRFKEFEDYLCYFLKNTTTGLTVYYSGRNVYGEGIKFIDGITTKKTVGDIISNYSNQKCRVIFISDTIGGGSVFDITGGKNVMSYSVNKENPGESKKNKRSHGIFTYYFCKITSENTNVSPNELVQQINNLLSRFNEVIVCEMTDKKMNFEPIYSH</sequence>
<evidence type="ECO:0008006" key="3">
    <source>
        <dbReference type="Google" id="ProtNLM"/>
    </source>
</evidence>
<comment type="caution">
    <text evidence="1">The sequence shown here is derived from an EMBL/GenBank/DDBJ whole genome shotgun (WGS) entry which is preliminary data.</text>
</comment>
<keyword evidence="2" id="KW-1185">Reference proteome</keyword>
<reference evidence="1 2" key="1">
    <citation type="submission" date="2024-04" db="EMBL/GenBank/DDBJ databases">
        <title>Tritrichomonas musculus Genome.</title>
        <authorList>
            <person name="Alves-Ferreira E."/>
            <person name="Grigg M."/>
            <person name="Lorenzi H."/>
            <person name="Galac M."/>
        </authorList>
    </citation>
    <scope>NUCLEOTIDE SEQUENCE [LARGE SCALE GENOMIC DNA]</scope>
    <source>
        <strain evidence="1 2">EAF2021</strain>
    </source>
</reference>
<evidence type="ECO:0000313" key="1">
    <source>
        <dbReference type="EMBL" id="KAK8892060.1"/>
    </source>
</evidence>
<gene>
    <name evidence="1" type="ORF">M9Y10_029282</name>
</gene>
<dbReference type="Proteomes" id="UP001470230">
    <property type="component" value="Unassembled WGS sequence"/>
</dbReference>